<organism evidence="3 4">
    <name type="scientific">Microbacterium hydrocarbonoxydans</name>
    <dbReference type="NCBI Taxonomy" id="273678"/>
    <lineage>
        <taxon>Bacteria</taxon>
        <taxon>Bacillati</taxon>
        <taxon>Actinomycetota</taxon>
        <taxon>Actinomycetes</taxon>
        <taxon>Micrococcales</taxon>
        <taxon>Microbacteriaceae</taxon>
        <taxon>Microbacterium</taxon>
    </lineage>
</organism>
<accession>A0A0M2HY02</accession>
<proteinExistence type="predicted"/>
<keyword evidence="1" id="KW-0472">Membrane</keyword>
<evidence type="ECO:0000313" key="3">
    <source>
        <dbReference type="EMBL" id="KJL49308.1"/>
    </source>
</evidence>
<keyword evidence="1" id="KW-0812">Transmembrane</keyword>
<evidence type="ECO:0000256" key="1">
    <source>
        <dbReference type="SAM" id="Phobius"/>
    </source>
</evidence>
<gene>
    <name evidence="3" type="primary">yneA</name>
    <name evidence="3" type="ORF">RS84_00422</name>
</gene>
<feature type="domain" description="LysM" evidence="2">
    <location>
        <begin position="65"/>
        <end position="114"/>
    </location>
</feature>
<dbReference type="CDD" id="cd00118">
    <property type="entry name" value="LysM"/>
    <property type="match status" value="1"/>
</dbReference>
<dbReference type="EMBL" id="JYJB01000004">
    <property type="protein sequence ID" value="KJL49308.1"/>
    <property type="molecule type" value="Genomic_DNA"/>
</dbReference>
<dbReference type="AlphaFoldDB" id="A0A0M2HY02"/>
<dbReference type="SUPFAM" id="SSF54106">
    <property type="entry name" value="LysM domain"/>
    <property type="match status" value="1"/>
</dbReference>
<sequence length="120" mass="12323">MSTIAFGTAAVLPERPATRLRVTARGRRVLLVLASVPLAAGIAFGVLSGGSALASNEASSTATFETITVVPGDSLWSIASKVAPNEDPRVVIDEISDLNMLAGSTLQVGDELAIPAQYSN</sequence>
<evidence type="ECO:0000313" key="4">
    <source>
        <dbReference type="Proteomes" id="UP000033900"/>
    </source>
</evidence>
<reference evidence="3 4" key="1">
    <citation type="submission" date="2015-02" db="EMBL/GenBank/DDBJ databases">
        <title>Draft genome sequences of ten Microbacterium spp. with emphasis on heavy metal contaminated environments.</title>
        <authorList>
            <person name="Corretto E."/>
        </authorList>
    </citation>
    <scope>NUCLEOTIDE SEQUENCE [LARGE SCALE GENOMIC DNA]</scope>
    <source>
        <strain evidence="3 4">SA35</strain>
    </source>
</reference>
<name>A0A0M2HY02_9MICO</name>
<feature type="transmembrane region" description="Helical" evidence="1">
    <location>
        <begin position="29"/>
        <end position="54"/>
    </location>
</feature>
<dbReference type="Proteomes" id="UP000033900">
    <property type="component" value="Unassembled WGS sequence"/>
</dbReference>
<dbReference type="InterPro" id="IPR036779">
    <property type="entry name" value="LysM_dom_sf"/>
</dbReference>
<keyword evidence="4" id="KW-1185">Reference proteome</keyword>
<keyword evidence="3" id="KW-0132">Cell division</keyword>
<protein>
    <submittedName>
        <fullName evidence="3">Cell division suppressor protein YneA</fullName>
    </submittedName>
</protein>
<dbReference type="Pfam" id="PF01476">
    <property type="entry name" value="LysM"/>
    <property type="match status" value="1"/>
</dbReference>
<dbReference type="PROSITE" id="PS51782">
    <property type="entry name" value="LYSM"/>
    <property type="match status" value="1"/>
</dbReference>
<dbReference type="OrthoDB" id="5084290at2"/>
<dbReference type="STRING" id="273678.RS84_00422"/>
<dbReference type="RefSeq" id="WP_045256088.1">
    <property type="nucleotide sequence ID" value="NZ_JYJB01000004.1"/>
</dbReference>
<keyword evidence="1" id="KW-1133">Transmembrane helix</keyword>
<dbReference type="Gene3D" id="3.10.350.10">
    <property type="entry name" value="LysM domain"/>
    <property type="match status" value="1"/>
</dbReference>
<dbReference type="GO" id="GO:0051301">
    <property type="term" value="P:cell division"/>
    <property type="evidence" value="ECO:0007669"/>
    <property type="project" value="UniProtKB-KW"/>
</dbReference>
<dbReference type="InterPro" id="IPR018392">
    <property type="entry name" value="LysM"/>
</dbReference>
<dbReference type="PATRIC" id="fig|273678.4.peg.415"/>
<comment type="caution">
    <text evidence="3">The sequence shown here is derived from an EMBL/GenBank/DDBJ whole genome shotgun (WGS) entry which is preliminary data.</text>
</comment>
<keyword evidence="3" id="KW-0131">Cell cycle</keyword>
<evidence type="ECO:0000259" key="2">
    <source>
        <dbReference type="PROSITE" id="PS51782"/>
    </source>
</evidence>
<dbReference type="SMART" id="SM00257">
    <property type="entry name" value="LysM"/>
    <property type="match status" value="1"/>
</dbReference>